<dbReference type="InterPro" id="IPR050366">
    <property type="entry name" value="BP-dependent_transpt_permease"/>
</dbReference>
<evidence type="ECO:0000313" key="9">
    <source>
        <dbReference type="EMBL" id="MBM7573042.1"/>
    </source>
</evidence>
<dbReference type="Gene3D" id="1.10.3720.10">
    <property type="entry name" value="MetI-like"/>
    <property type="match status" value="1"/>
</dbReference>
<dbReference type="InterPro" id="IPR035906">
    <property type="entry name" value="MetI-like_sf"/>
</dbReference>
<sequence length="305" mass="32483">METGTAKVIDKKVYTSPAAAVPPKRSSVKRFLKVFLARKVVVFSLFVLLSLVFVAIFAPLVAPYDPYYQDLTKSLQKPSMEHLLGTDMLGRDVLSRIIYGSRVSIAVGIVSVIIAGGIGMILGLIAGYFGGFIDSIIMRFMDAMMAIPMIILALFIGSALGGGLDSVMISLGIALVPSYARLTRGQVLSVKESDYVLAGTISGTSNFKNMFVHVLPNSLSPIIVLVTMNLGIAILAEAALSFLGMGINPPGAAWGAMVNEGYKYLMSQPVLSIAPGIAIIIVVLSFNIVGDALRDALDPRLRGRI</sequence>
<evidence type="ECO:0000313" key="10">
    <source>
        <dbReference type="Proteomes" id="UP001296943"/>
    </source>
</evidence>
<keyword evidence="4 7" id="KW-0812">Transmembrane</keyword>
<dbReference type="InterPro" id="IPR000515">
    <property type="entry name" value="MetI-like"/>
</dbReference>
<accession>A0ABS2N4J0</accession>
<dbReference type="Pfam" id="PF00528">
    <property type="entry name" value="BPD_transp_1"/>
    <property type="match status" value="1"/>
</dbReference>
<dbReference type="PROSITE" id="PS50928">
    <property type="entry name" value="ABC_TM1"/>
    <property type="match status" value="1"/>
</dbReference>
<comment type="caution">
    <text evidence="9">The sequence shown here is derived from an EMBL/GenBank/DDBJ whole genome shotgun (WGS) entry which is preliminary data.</text>
</comment>
<dbReference type="PANTHER" id="PTHR43386">
    <property type="entry name" value="OLIGOPEPTIDE TRANSPORT SYSTEM PERMEASE PROTEIN APPC"/>
    <property type="match status" value="1"/>
</dbReference>
<evidence type="ECO:0000259" key="8">
    <source>
        <dbReference type="PROSITE" id="PS50928"/>
    </source>
</evidence>
<feature type="transmembrane region" description="Helical" evidence="7">
    <location>
        <begin position="150"/>
        <end position="175"/>
    </location>
</feature>
<dbReference type="EMBL" id="JAFBDR010000025">
    <property type="protein sequence ID" value="MBM7573042.1"/>
    <property type="molecule type" value="Genomic_DNA"/>
</dbReference>
<evidence type="ECO:0000256" key="4">
    <source>
        <dbReference type="ARBA" id="ARBA00022692"/>
    </source>
</evidence>
<organism evidence="9 10">
    <name type="scientific">Aquibacillus albus</name>
    <dbReference type="NCBI Taxonomy" id="1168171"/>
    <lineage>
        <taxon>Bacteria</taxon>
        <taxon>Bacillati</taxon>
        <taxon>Bacillota</taxon>
        <taxon>Bacilli</taxon>
        <taxon>Bacillales</taxon>
        <taxon>Bacillaceae</taxon>
        <taxon>Aquibacillus</taxon>
    </lineage>
</organism>
<feature type="transmembrane region" description="Helical" evidence="7">
    <location>
        <begin position="267"/>
        <end position="290"/>
    </location>
</feature>
<feature type="transmembrane region" description="Helical" evidence="7">
    <location>
        <begin position="40"/>
        <end position="62"/>
    </location>
</feature>
<keyword evidence="10" id="KW-1185">Reference proteome</keyword>
<keyword evidence="5 7" id="KW-1133">Transmembrane helix</keyword>
<gene>
    <name evidence="9" type="ORF">JOC48_003590</name>
</gene>
<comment type="subcellular location">
    <subcellularLocation>
        <location evidence="1 7">Cell membrane</location>
        <topology evidence="1 7">Multi-pass membrane protein</topology>
    </subcellularLocation>
</comment>
<dbReference type="Proteomes" id="UP001296943">
    <property type="component" value="Unassembled WGS sequence"/>
</dbReference>
<protein>
    <submittedName>
        <fullName evidence="9">ABC-type dipeptide/oligopeptide/nickel transport system permease subunit</fullName>
    </submittedName>
</protein>
<reference evidence="9 10" key="1">
    <citation type="submission" date="2021-01" db="EMBL/GenBank/DDBJ databases">
        <title>Genomic Encyclopedia of Type Strains, Phase IV (KMG-IV): sequencing the most valuable type-strain genomes for metagenomic binning, comparative biology and taxonomic classification.</title>
        <authorList>
            <person name="Goeker M."/>
        </authorList>
    </citation>
    <scope>NUCLEOTIDE SEQUENCE [LARGE SCALE GENOMIC DNA]</scope>
    <source>
        <strain evidence="9 10">DSM 23711</strain>
    </source>
</reference>
<evidence type="ECO:0000256" key="1">
    <source>
        <dbReference type="ARBA" id="ARBA00004651"/>
    </source>
</evidence>
<dbReference type="SUPFAM" id="SSF161098">
    <property type="entry name" value="MetI-like"/>
    <property type="match status" value="1"/>
</dbReference>
<dbReference type="PANTHER" id="PTHR43386:SF1">
    <property type="entry name" value="D,D-DIPEPTIDE TRANSPORT SYSTEM PERMEASE PROTEIN DDPC-RELATED"/>
    <property type="match status" value="1"/>
</dbReference>
<evidence type="ECO:0000256" key="5">
    <source>
        <dbReference type="ARBA" id="ARBA00022989"/>
    </source>
</evidence>
<evidence type="ECO:0000256" key="3">
    <source>
        <dbReference type="ARBA" id="ARBA00022475"/>
    </source>
</evidence>
<keyword evidence="3" id="KW-1003">Cell membrane</keyword>
<feature type="transmembrane region" description="Helical" evidence="7">
    <location>
        <begin position="103"/>
        <end position="129"/>
    </location>
</feature>
<feature type="domain" description="ABC transmembrane type-1" evidence="8">
    <location>
        <begin position="101"/>
        <end position="290"/>
    </location>
</feature>
<keyword evidence="2 7" id="KW-0813">Transport</keyword>
<keyword evidence="6 7" id="KW-0472">Membrane</keyword>
<dbReference type="InterPro" id="IPR025966">
    <property type="entry name" value="OppC_N"/>
</dbReference>
<name>A0ABS2N4J0_9BACI</name>
<dbReference type="RefSeq" id="WP_204501709.1">
    <property type="nucleotide sequence ID" value="NZ_JAFBDR010000025.1"/>
</dbReference>
<dbReference type="CDD" id="cd06261">
    <property type="entry name" value="TM_PBP2"/>
    <property type="match status" value="1"/>
</dbReference>
<evidence type="ECO:0000256" key="6">
    <source>
        <dbReference type="ARBA" id="ARBA00023136"/>
    </source>
</evidence>
<dbReference type="Pfam" id="PF12911">
    <property type="entry name" value="OppC_N"/>
    <property type="match status" value="1"/>
</dbReference>
<evidence type="ECO:0000256" key="7">
    <source>
        <dbReference type="RuleBase" id="RU363032"/>
    </source>
</evidence>
<evidence type="ECO:0000256" key="2">
    <source>
        <dbReference type="ARBA" id="ARBA00022448"/>
    </source>
</evidence>
<comment type="similarity">
    <text evidence="7">Belongs to the binding-protein-dependent transport system permease family.</text>
</comment>
<proteinExistence type="inferred from homology"/>